<evidence type="ECO:0000313" key="4">
    <source>
        <dbReference type="Proteomes" id="UP000662200"/>
    </source>
</evidence>
<name>A0A8J3FE96_9ACTN</name>
<gene>
    <name evidence="3" type="ORF">GCM10010124_02300</name>
</gene>
<evidence type="ECO:0000313" key="3">
    <source>
        <dbReference type="EMBL" id="GGK13260.1"/>
    </source>
</evidence>
<dbReference type="InterPro" id="IPR029432">
    <property type="entry name" value="Gp28/Gp37-like_dom"/>
</dbReference>
<feature type="region of interest" description="Disordered" evidence="1">
    <location>
        <begin position="105"/>
        <end position="127"/>
    </location>
</feature>
<dbReference type="AlphaFoldDB" id="A0A8J3FE96"/>
<dbReference type="EMBL" id="BMQC01000001">
    <property type="protein sequence ID" value="GGK13260.1"/>
    <property type="molecule type" value="Genomic_DNA"/>
</dbReference>
<dbReference type="Pfam" id="PF14594">
    <property type="entry name" value="Sipho_Gp37"/>
    <property type="match status" value="1"/>
</dbReference>
<organism evidence="3 4">
    <name type="scientific">Pilimelia terevasa</name>
    <dbReference type="NCBI Taxonomy" id="53372"/>
    <lineage>
        <taxon>Bacteria</taxon>
        <taxon>Bacillati</taxon>
        <taxon>Actinomycetota</taxon>
        <taxon>Actinomycetes</taxon>
        <taxon>Micromonosporales</taxon>
        <taxon>Micromonosporaceae</taxon>
        <taxon>Pilimelia</taxon>
    </lineage>
</organism>
<reference evidence="3" key="2">
    <citation type="submission" date="2020-09" db="EMBL/GenBank/DDBJ databases">
        <authorList>
            <person name="Sun Q."/>
            <person name="Ohkuma M."/>
        </authorList>
    </citation>
    <scope>NUCLEOTIDE SEQUENCE</scope>
    <source>
        <strain evidence="3">JCM 3091</strain>
    </source>
</reference>
<accession>A0A8J3FE96</accession>
<feature type="domain" description="Gp28/Gp37-like" evidence="2">
    <location>
        <begin position="7"/>
        <end position="358"/>
    </location>
</feature>
<comment type="caution">
    <text evidence="3">The sequence shown here is derived from an EMBL/GenBank/DDBJ whole genome shotgun (WGS) entry which is preliminary data.</text>
</comment>
<proteinExistence type="predicted"/>
<feature type="region of interest" description="Disordered" evidence="1">
    <location>
        <begin position="148"/>
        <end position="168"/>
    </location>
</feature>
<keyword evidence="4" id="KW-1185">Reference proteome</keyword>
<evidence type="ECO:0000256" key="1">
    <source>
        <dbReference type="SAM" id="MobiDB-lite"/>
    </source>
</evidence>
<protein>
    <recommendedName>
        <fullName evidence="2">Gp28/Gp37-like domain-containing protein</fullName>
    </recommendedName>
</protein>
<dbReference type="Proteomes" id="UP000662200">
    <property type="component" value="Unassembled WGS sequence"/>
</dbReference>
<evidence type="ECO:0000259" key="2">
    <source>
        <dbReference type="Pfam" id="PF14594"/>
    </source>
</evidence>
<reference evidence="3" key="1">
    <citation type="journal article" date="2014" name="Int. J. Syst. Evol. Microbiol.">
        <title>Complete genome sequence of Corynebacterium casei LMG S-19264T (=DSM 44701T), isolated from a smear-ripened cheese.</title>
        <authorList>
            <consortium name="US DOE Joint Genome Institute (JGI-PGF)"/>
            <person name="Walter F."/>
            <person name="Albersmeier A."/>
            <person name="Kalinowski J."/>
            <person name="Ruckert C."/>
        </authorList>
    </citation>
    <scope>NUCLEOTIDE SEQUENCE</scope>
    <source>
        <strain evidence="3">JCM 3091</strain>
    </source>
</reference>
<sequence length="389" mass="42190">MRPQDLTVEIRDRTLTRVGVIRPEEMHMEIVGAHNNLSEWSLRLSAQHRLAQELRQPGSGIIVTGPDGVWLSGPTTTPDRAATASDPGGTLTFQGVDDSVILADSLAFPDPSNPDPQTQKRAHDTRTGPAETVMHQFVAANIGPTAPTARRNRFLDNGPDRGRGPKVTKSARFPTLGVLLAEIAAVADLGFRVVQRGGRLVFETKPVTDRTDLIRLDVYNGTLSGHRVTISPPGATRIVVAGQGELTARKFLEVTTPASLAAEVQWQRRIERFVDQRNTNDVDELRQAGLEVLSQEGFTAVAVQAVPMEDSAMPFGIDWGPGDRVAVVVEDQELTAVVTGYRLKIDSEGLRIGALLGDPHGFSLAAALHKRVRALEARLSALERTAEPR</sequence>